<dbReference type="AlphaFoldDB" id="A0AAQ3TA64"/>
<sequence>MEAASLARGNEISHRSPAAWLVLLPLGHPRLLVRCFRAADPGVPIMLTHAADALAAAPTAPQQVTFVSDACIRHDRAQAG</sequence>
<evidence type="ECO:0000313" key="2">
    <source>
        <dbReference type="Proteomes" id="UP001341281"/>
    </source>
</evidence>
<protein>
    <submittedName>
        <fullName evidence="1">Uncharacterized protein</fullName>
    </submittedName>
</protein>
<organism evidence="1 2">
    <name type="scientific">Paspalum notatum var. saurae</name>
    <dbReference type="NCBI Taxonomy" id="547442"/>
    <lineage>
        <taxon>Eukaryota</taxon>
        <taxon>Viridiplantae</taxon>
        <taxon>Streptophyta</taxon>
        <taxon>Embryophyta</taxon>
        <taxon>Tracheophyta</taxon>
        <taxon>Spermatophyta</taxon>
        <taxon>Magnoliopsida</taxon>
        <taxon>Liliopsida</taxon>
        <taxon>Poales</taxon>
        <taxon>Poaceae</taxon>
        <taxon>PACMAD clade</taxon>
        <taxon>Panicoideae</taxon>
        <taxon>Andropogonodae</taxon>
        <taxon>Paspaleae</taxon>
        <taxon>Paspalinae</taxon>
        <taxon>Paspalum</taxon>
    </lineage>
</organism>
<evidence type="ECO:0000313" key="1">
    <source>
        <dbReference type="EMBL" id="WVZ69668.1"/>
    </source>
</evidence>
<dbReference type="EMBL" id="CP144748">
    <property type="protein sequence ID" value="WVZ69668.1"/>
    <property type="molecule type" value="Genomic_DNA"/>
</dbReference>
<keyword evidence="2" id="KW-1185">Reference proteome</keyword>
<dbReference type="Proteomes" id="UP001341281">
    <property type="component" value="Chromosome 04"/>
</dbReference>
<name>A0AAQ3TA64_PASNO</name>
<reference evidence="1 2" key="1">
    <citation type="submission" date="2024-02" db="EMBL/GenBank/DDBJ databases">
        <title>High-quality chromosome-scale genome assembly of Pensacola bahiagrass (Paspalum notatum Flugge var. saurae).</title>
        <authorList>
            <person name="Vega J.M."/>
            <person name="Podio M."/>
            <person name="Orjuela J."/>
            <person name="Siena L.A."/>
            <person name="Pessino S.C."/>
            <person name="Combes M.C."/>
            <person name="Mariac C."/>
            <person name="Albertini E."/>
            <person name="Pupilli F."/>
            <person name="Ortiz J.P.A."/>
            <person name="Leblanc O."/>
        </authorList>
    </citation>
    <scope>NUCLEOTIDE SEQUENCE [LARGE SCALE GENOMIC DNA]</scope>
    <source>
        <strain evidence="1">R1</strain>
        <tissue evidence="1">Leaf</tissue>
    </source>
</reference>
<gene>
    <name evidence="1" type="ORF">U9M48_018421</name>
</gene>
<accession>A0AAQ3TA64</accession>
<proteinExistence type="predicted"/>